<reference evidence="5 6" key="1">
    <citation type="submission" date="2017-09" db="EMBL/GenBank/DDBJ databases">
        <title>Depth-based differentiation of microbial function through sediment-hosted aquifers and enrichment of novel symbionts in the deep terrestrial subsurface.</title>
        <authorList>
            <person name="Probst A.J."/>
            <person name="Ladd B."/>
            <person name="Jarett J.K."/>
            <person name="Geller-Mcgrath D.E."/>
            <person name="Sieber C.M."/>
            <person name="Emerson J.B."/>
            <person name="Anantharaman K."/>
            <person name="Thomas B.C."/>
            <person name="Malmstrom R."/>
            <person name="Stieglmeier M."/>
            <person name="Klingl A."/>
            <person name="Woyke T."/>
            <person name="Ryan C.M."/>
            <person name="Banfield J.F."/>
        </authorList>
    </citation>
    <scope>NUCLEOTIDE SEQUENCE [LARGE SCALE GENOMIC DNA]</scope>
    <source>
        <strain evidence="5">CG07_land_8_20_14_0_80_42_15</strain>
    </source>
</reference>
<protein>
    <submittedName>
        <fullName evidence="5">ABC transporter</fullName>
    </submittedName>
</protein>
<evidence type="ECO:0000313" key="6">
    <source>
        <dbReference type="Proteomes" id="UP000230052"/>
    </source>
</evidence>
<dbReference type="Proteomes" id="UP000230052">
    <property type="component" value="Unassembled WGS sequence"/>
</dbReference>
<dbReference type="SUPFAM" id="SSF52540">
    <property type="entry name" value="P-loop containing nucleoside triphosphate hydrolases"/>
    <property type="match status" value="1"/>
</dbReference>
<evidence type="ECO:0000256" key="3">
    <source>
        <dbReference type="ARBA" id="ARBA00022840"/>
    </source>
</evidence>
<proteinExistence type="predicted"/>
<dbReference type="InterPro" id="IPR003593">
    <property type="entry name" value="AAA+_ATPase"/>
</dbReference>
<dbReference type="PANTHER" id="PTHR42939:SF1">
    <property type="entry name" value="ABC TRANSPORTER ATP-BINDING PROTEIN ALBC-RELATED"/>
    <property type="match status" value="1"/>
</dbReference>
<comment type="caution">
    <text evidence="5">The sequence shown here is derived from an EMBL/GenBank/DDBJ whole genome shotgun (WGS) entry which is preliminary data.</text>
</comment>
<dbReference type="GO" id="GO:0016887">
    <property type="term" value="F:ATP hydrolysis activity"/>
    <property type="evidence" value="ECO:0007669"/>
    <property type="project" value="InterPro"/>
</dbReference>
<keyword evidence="2" id="KW-0547">Nucleotide-binding</keyword>
<dbReference type="Gene3D" id="3.40.50.300">
    <property type="entry name" value="P-loop containing nucleotide triphosphate hydrolases"/>
    <property type="match status" value="1"/>
</dbReference>
<dbReference type="PROSITE" id="PS00211">
    <property type="entry name" value="ABC_TRANSPORTER_1"/>
    <property type="match status" value="1"/>
</dbReference>
<sequence length="245" mass="27639">MKYIEIEKLYVNYESKNSKEALQGLDLNVYKGQIYGFLGPNGAGKTTTIKIILGLIPRYKGKVLIMGASPDNLSVKQKIGFMPEIANYYWYLTPRELLYMYAQIFGISKKNALAKIEKLIDLSDLKDAADNLMRTFSKGMMQKVSFAQALINDPDLLILDEPTSGLDPVSRIKMRDVIKELHREGKTIFFSSHELSEVEMICDEVAIIKDGKLLRAGKLGDLLKKKGGSTTFESYFLSIIGDNYR</sequence>
<feature type="domain" description="ABC transporter" evidence="4">
    <location>
        <begin position="4"/>
        <end position="235"/>
    </location>
</feature>
<dbReference type="PANTHER" id="PTHR42939">
    <property type="entry name" value="ABC TRANSPORTER ATP-BINDING PROTEIN ALBC-RELATED"/>
    <property type="match status" value="1"/>
</dbReference>
<keyword evidence="3" id="KW-0067">ATP-binding</keyword>
<evidence type="ECO:0000256" key="2">
    <source>
        <dbReference type="ARBA" id="ARBA00022741"/>
    </source>
</evidence>
<dbReference type="CDD" id="cd03230">
    <property type="entry name" value="ABC_DR_subfamily_A"/>
    <property type="match status" value="1"/>
</dbReference>
<gene>
    <name evidence="5" type="ORF">COS99_05645</name>
</gene>
<dbReference type="PROSITE" id="PS50893">
    <property type="entry name" value="ABC_TRANSPORTER_2"/>
    <property type="match status" value="1"/>
</dbReference>
<dbReference type="GO" id="GO:0005524">
    <property type="term" value="F:ATP binding"/>
    <property type="evidence" value="ECO:0007669"/>
    <property type="project" value="UniProtKB-KW"/>
</dbReference>
<name>A0A2J0KZW0_9BACT</name>
<dbReference type="EMBL" id="PEWV01000060">
    <property type="protein sequence ID" value="PIU41343.1"/>
    <property type="molecule type" value="Genomic_DNA"/>
</dbReference>
<dbReference type="Pfam" id="PF00005">
    <property type="entry name" value="ABC_tran"/>
    <property type="match status" value="1"/>
</dbReference>
<evidence type="ECO:0000256" key="1">
    <source>
        <dbReference type="ARBA" id="ARBA00022448"/>
    </source>
</evidence>
<evidence type="ECO:0000313" key="5">
    <source>
        <dbReference type="EMBL" id="PIU41343.1"/>
    </source>
</evidence>
<dbReference type="InterPro" id="IPR017871">
    <property type="entry name" value="ABC_transporter-like_CS"/>
</dbReference>
<organism evidence="5 6">
    <name type="scientific">Candidatus Aquitaenariimonas noxiae</name>
    <dbReference type="NCBI Taxonomy" id="1974741"/>
    <lineage>
        <taxon>Bacteria</taxon>
        <taxon>Pseudomonadati</taxon>
        <taxon>Candidatus Omnitrophota</taxon>
        <taxon>Candidatus Aquitaenariimonas</taxon>
    </lineage>
</organism>
<keyword evidence="1" id="KW-0813">Transport</keyword>
<dbReference type="InterPro" id="IPR003439">
    <property type="entry name" value="ABC_transporter-like_ATP-bd"/>
</dbReference>
<evidence type="ECO:0000259" key="4">
    <source>
        <dbReference type="PROSITE" id="PS50893"/>
    </source>
</evidence>
<accession>A0A2J0KZW0</accession>
<dbReference type="AlphaFoldDB" id="A0A2J0KZW0"/>
<dbReference type="InterPro" id="IPR051782">
    <property type="entry name" value="ABC_Transporter_VariousFunc"/>
</dbReference>
<dbReference type="InterPro" id="IPR027417">
    <property type="entry name" value="P-loop_NTPase"/>
</dbReference>
<dbReference type="SMART" id="SM00382">
    <property type="entry name" value="AAA"/>
    <property type="match status" value="1"/>
</dbReference>